<name>A0A0K1Y4Y5_9CAUD</name>
<evidence type="ECO:0008006" key="3">
    <source>
        <dbReference type="Google" id="ProtNLM"/>
    </source>
</evidence>
<reference evidence="1 2" key="1">
    <citation type="submission" date="2015-07" db="EMBL/GenBank/DDBJ databases">
        <title>Isolation and characterization of JD18-a novel lytic bacteriophage for Klebsiella pneumoniae.</title>
        <authorList>
            <person name="Fan J."/>
            <person name="Zhang X."/>
            <person name="Guo X."/>
            <person name="He P."/>
            <person name="Zhang Y."/>
        </authorList>
    </citation>
    <scope>NUCLEOTIDE SEQUENCE [LARGE SCALE GENOMIC DNA]</scope>
</reference>
<accession>A0A0K1Y4Y5</accession>
<organism evidence="1 2">
    <name type="scientific">Klebsiella phage JD18</name>
    <dbReference type="NCBI Taxonomy" id="1698360"/>
    <lineage>
        <taxon>Viruses</taxon>
        <taxon>Duplodnaviria</taxon>
        <taxon>Heunggongvirae</taxon>
        <taxon>Uroviricota</taxon>
        <taxon>Caudoviricetes</taxon>
        <taxon>Pantevenvirales</taxon>
        <taxon>Straboviridae</taxon>
        <taxon>Tevenvirinae</taxon>
        <taxon>Jiaodavirus</taxon>
        <taxon>Jiaodavirus jd18</taxon>
    </lineage>
</organism>
<sequence>MFTLEEFKSQAADIDFQRTNMFSVVFATVPSSKTQALLNDFGGELYNNMGLDGNWLGLTPGEFNQGITTIVTQGTRQVVRKSGVNTFMIGAMTQRVVQSLLGEFTVGTYLLDFFNMAFPTAGLMVYSAKIPENRLSYEMDKFHNAPNIKITGRDMEPLVLSFRMDPEASNYRAMQDWVNAVEDPVTGLRGLPQDVECDIQVNLHARNGLPHTVCLFSGAMPVACGAPEFTYDGENTIAVFDVTFAYRSMQTGSVGKQAAMDWLEDKAIQKIETINPNQGLSASASRLSRLGGAGGGISNITTTTSRII</sequence>
<dbReference type="RefSeq" id="YP_009190768.1">
    <property type="nucleotide sequence ID" value="NC_028686.1"/>
</dbReference>
<dbReference type="KEGG" id="vg:26518602"/>
<protein>
    <recommendedName>
        <fullName evidence="3">Baseplate subunit</fullName>
    </recommendedName>
</protein>
<gene>
    <name evidence="1" type="ORF">JD18_187</name>
</gene>
<dbReference type="EMBL" id="KT239446">
    <property type="protein sequence ID" value="AKY02058.1"/>
    <property type="molecule type" value="Genomic_DNA"/>
</dbReference>
<keyword evidence="2" id="KW-1185">Reference proteome</keyword>
<evidence type="ECO:0000313" key="1">
    <source>
        <dbReference type="EMBL" id="AKY02058.1"/>
    </source>
</evidence>
<evidence type="ECO:0000313" key="2">
    <source>
        <dbReference type="Proteomes" id="UP000204179"/>
    </source>
</evidence>
<dbReference type="GeneID" id="26518602"/>
<proteinExistence type="predicted"/>
<dbReference type="Proteomes" id="UP000204179">
    <property type="component" value="Segment"/>
</dbReference>